<dbReference type="GO" id="GO:0016740">
    <property type="term" value="F:transferase activity"/>
    <property type="evidence" value="ECO:0007669"/>
    <property type="project" value="UniProtKB-KW"/>
</dbReference>
<dbReference type="EMBL" id="UINC01005160">
    <property type="protein sequence ID" value="SVA19487.1"/>
    <property type="molecule type" value="Genomic_DNA"/>
</dbReference>
<proteinExistence type="inferred from homology"/>
<organism evidence="13">
    <name type="scientific">marine metagenome</name>
    <dbReference type="NCBI Taxonomy" id="408172"/>
    <lineage>
        <taxon>unclassified sequences</taxon>
        <taxon>metagenomes</taxon>
        <taxon>ecological metagenomes</taxon>
    </lineage>
</organism>
<feature type="domain" description="CoA carboxyltransferase N-terminal" evidence="12">
    <location>
        <begin position="24"/>
        <end position="286"/>
    </location>
</feature>
<dbReference type="GO" id="GO:0006633">
    <property type="term" value="P:fatty acid biosynthetic process"/>
    <property type="evidence" value="ECO:0007669"/>
    <property type="project" value="UniProtKB-KW"/>
</dbReference>
<keyword evidence="8" id="KW-0862">Zinc</keyword>
<keyword evidence="5" id="KW-0547">Nucleotide-binding</keyword>
<sequence length="286" mass="31612">MTAWFKRQKEKVTTTEKKSIPDGLWEKCPGCEEILFRRELVKTMMVCPHCHFHFRLVAEDYLKILFSGDSYEELNPQLHSADPLNFKAKKSYSNQLKEATVKTGSPDVISTYLGNLGEHKIVLGVMNFSFIGGSMGSVVGEKVSRAIDYALENSVPLVMICASGGARMQEGIYSLMQLAKISAKLARFSEAGGLYISILTDPTTGGVSASYGMLGDVILAEPGALIGFAGPRVIKQTIGEDLPEGFQRSEFLLEKGFVDRIIHRKEMKEVLTQILEFGHQEVEAHA</sequence>
<keyword evidence="2" id="KW-0444">Lipid biosynthesis</keyword>
<keyword evidence="7" id="KW-0276">Fatty acid metabolism</keyword>
<keyword evidence="6" id="KW-0863">Zinc-finger</keyword>
<keyword evidence="9" id="KW-0067">ATP-binding</keyword>
<keyword evidence="11" id="KW-0275">Fatty acid biosynthesis</keyword>
<dbReference type="Pfam" id="PF01039">
    <property type="entry name" value="Carboxyl_trans"/>
    <property type="match status" value="1"/>
</dbReference>
<dbReference type="PRINTS" id="PR01070">
    <property type="entry name" value="ACCCTRFRASEB"/>
</dbReference>
<evidence type="ECO:0000256" key="8">
    <source>
        <dbReference type="ARBA" id="ARBA00022833"/>
    </source>
</evidence>
<dbReference type="InterPro" id="IPR034733">
    <property type="entry name" value="AcCoA_carboxyl_beta"/>
</dbReference>
<dbReference type="PANTHER" id="PTHR42995">
    <property type="entry name" value="ACETYL-COENZYME A CARBOXYLASE CARBOXYL TRANSFERASE SUBUNIT BETA, CHLOROPLASTIC"/>
    <property type="match status" value="1"/>
</dbReference>
<evidence type="ECO:0000256" key="5">
    <source>
        <dbReference type="ARBA" id="ARBA00022741"/>
    </source>
</evidence>
<dbReference type="GO" id="GO:0003989">
    <property type="term" value="F:acetyl-CoA carboxylase activity"/>
    <property type="evidence" value="ECO:0007669"/>
    <property type="project" value="InterPro"/>
</dbReference>
<dbReference type="PROSITE" id="PS50980">
    <property type="entry name" value="COA_CT_NTER"/>
    <property type="match status" value="1"/>
</dbReference>
<gene>
    <name evidence="13" type="ORF">METZ01_LOCUS72341</name>
</gene>
<evidence type="ECO:0000256" key="9">
    <source>
        <dbReference type="ARBA" id="ARBA00022840"/>
    </source>
</evidence>
<evidence type="ECO:0000256" key="4">
    <source>
        <dbReference type="ARBA" id="ARBA00022723"/>
    </source>
</evidence>
<keyword evidence="10" id="KW-0443">Lipid metabolism</keyword>
<dbReference type="InterPro" id="IPR041010">
    <property type="entry name" value="Znf-ACC"/>
</dbReference>
<dbReference type="PANTHER" id="PTHR42995:SF5">
    <property type="entry name" value="ACETYL-COENZYME A CARBOXYLASE CARBOXYL TRANSFERASE SUBUNIT BETA, CHLOROPLASTIC"/>
    <property type="match status" value="1"/>
</dbReference>
<name>A0A381TWY8_9ZZZZ</name>
<dbReference type="AlphaFoldDB" id="A0A381TWY8"/>
<evidence type="ECO:0000256" key="7">
    <source>
        <dbReference type="ARBA" id="ARBA00022832"/>
    </source>
</evidence>
<evidence type="ECO:0000256" key="2">
    <source>
        <dbReference type="ARBA" id="ARBA00022516"/>
    </source>
</evidence>
<evidence type="ECO:0000256" key="1">
    <source>
        <dbReference type="ARBA" id="ARBA00004496"/>
    </source>
</evidence>
<evidence type="ECO:0000256" key="10">
    <source>
        <dbReference type="ARBA" id="ARBA00023098"/>
    </source>
</evidence>
<keyword evidence="4" id="KW-0479">Metal-binding</keyword>
<evidence type="ECO:0000259" key="12">
    <source>
        <dbReference type="PROSITE" id="PS50980"/>
    </source>
</evidence>
<dbReference type="NCBIfam" id="TIGR00515">
    <property type="entry name" value="accD"/>
    <property type="match status" value="1"/>
</dbReference>
<evidence type="ECO:0000256" key="11">
    <source>
        <dbReference type="ARBA" id="ARBA00023160"/>
    </source>
</evidence>
<dbReference type="InterPro" id="IPR029045">
    <property type="entry name" value="ClpP/crotonase-like_dom_sf"/>
</dbReference>
<dbReference type="HAMAP" id="MF_01395">
    <property type="entry name" value="AcetylCoA_CT_beta"/>
    <property type="match status" value="1"/>
</dbReference>
<accession>A0A381TWY8</accession>
<dbReference type="GO" id="GO:0005524">
    <property type="term" value="F:ATP binding"/>
    <property type="evidence" value="ECO:0007669"/>
    <property type="project" value="UniProtKB-KW"/>
</dbReference>
<dbReference type="Gene3D" id="3.90.226.10">
    <property type="entry name" value="2-enoyl-CoA Hydratase, Chain A, domain 1"/>
    <property type="match status" value="1"/>
</dbReference>
<keyword evidence="3" id="KW-0808">Transferase</keyword>
<dbReference type="InterPro" id="IPR011762">
    <property type="entry name" value="COA_CT_N"/>
</dbReference>
<reference evidence="13" key="1">
    <citation type="submission" date="2018-05" db="EMBL/GenBank/DDBJ databases">
        <authorList>
            <person name="Lanie J.A."/>
            <person name="Ng W.-L."/>
            <person name="Kazmierczak K.M."/>
            <person name="Andrzejewski T.M."/>
            <person name="Davidsen T.M."/>
            <person name="Wayne K.J."/>
            <person name="Tettelin H."/>
            <person name="Glass J.I."/>
            <person name="Rusch D."/>
            <person name="Podicherti R."/>
            <person name="Tsui H.-C.T."/>
            <person name="Winkler M.E."/>
        </authorList>
    </citation>
    <scope>NUCLEOTIDE SEQUENCE</scope>
</reference>
<protein>
    <recommendedName>
        <fullName evidence="12">CoA carboxyltransferase N-terminal domain-containing protein</fullName>
    </recommendedName>
</protein>
<dbReference type="GO" id="GO:0008270">
    <property type="term" value="F:zinc ion binding"/>
    <property type="evidence" value="ECO:0007669"/>
    <property type="project" value="UniProtKB-KW"/>
</dbReference>
<evidence type="ECO:0000313" key="13">
    <source>
        <dbReference type="EMBL" id="SVA19487.1"/>
    </source>
</evidence>
<dbReference type="InterPro" id="IPR000438">
    <property type="entry name" value="Acetyl_CoA_COase_Trfase_b_su"/>
</dbReference>
<dbReference type="GO" id="GO:0009317">
    <property type="term" value="C:acetyl-CoA carboxylase complex"/>
    <property type="evidence" value="ECO:0007669"/>
    <property type="project" value="InterPro"/>
</dbReference>
<comment type="subcellular location">
    <subcellularLocation>
        <location evidence="1">Cytoplasm</location>
    </subcellularLocation>
</comment>
<evidence type="ECO:0000256" key="6">
    <source>
        <dbReference type="ARBA" id="ARBA00022771"/>
    </source>
</evidence>
<dbReference type="Pfam" id="PF17848">
    <property type="entry name" value="Zn_ribbon_ACC"/>
    <property type="match status" value="1"/>
</dbReference>
<dbReference type="SUPFAM" id="SSF52096">
    <property type="entry name" value="ClpP/crotonase"/>
    <property type="match status" value="1"/>
</dbReference>
<evidence type="ECO:0000256" key="3">
    <source>
        <dbReference type="ARBA" id="ARBA00022679"/>
    </source>
</evidence>
<dbReference type="GO" id="GO:2001295">
    <property type="term" value="P:malonyl-CoA biosynthetic process"/>
    <property type="evidence" value="ECO:0007669"/>
    <property type="project" value="TreeGrafter"/>
</dbReference>